<feature type="transmembrane region" description="Helical" evidence="2">
    <location>
        <begin position="378"/>
        <end position="403"/>
    </location>
</feature>
<reference evidence="3 4" key="1">
    <citation type="submission" date="2014-02" db="EMBL/GenBank/DDBJ databases">
        <title>The genome sequence of the entomopathogenic fungus Metarhizium robertsii ARSEF 2575.</title>
        <authorList>
            <person name="Giuliano Garisto Donzelli B."/>
            <person name="Roe B.A."/>
            <person name="Macmil S.L."/>
            <person name="Krasnoff S.B."/>
            <person name="Gibson D.M."/>
        </authorList>
    </citation>
    <scope>NUCLEOTIDE SEQUENCE [LARGE SCALE GENOMIC DNA]</scope>
    <source>
        <strain evidence="3 4">ARSEF 2575</strain>
    </source>
</reference>
<dbReference type="Gene3D" id="1.20.58.340">
    <property type="entry name" value="Magnesium transport protein CorA, transmembrane region"/>
    <property type="match status" value="1"/>
</dbReference>
<evidence type="ECO:0000313" key="3">
    <source>
        <dbReference type="EMBL" id="EXV02329.1"/>
    </source>
</evidence>
<keyword evidence="2" id="KW-0812">Transmembrane</keyword>
<evidence type="ECO:0000256" key="1">
    <source>
        <dbReference type="SAM" id="MobiDB-lite"/>
    </source>
</evidence>
<keyword evidence="2" id="KW-0472">Membrane</keyword>
<dbReference type="AlphaFoldDB" id="A0A0A1UWM7"/>
<name>A0A0A1UWM7_9HYPO</name>
<sequence>MEDIYRNLSSLDHWGRGYGPETCFQVTELWQNGSTGTVTALTKKIDPINVDGWLAQETSSGAEGDAQALIVRMVWIDVDLSDKVIRQSEKTTSFLVNAFGLKLAYGYARSCVSGTAALPSHVHGENAQFQSFCFCYPPKIATVWACRRPRNGGPGRRTLTQGIFFAQEEEKNALQKALLGQWSLGVYRNPMFPSLLLALVIGAQIDLTTAVIKNDIRGVEKRTGYHNFASRQGEKRSEGDLEELLAKTSGSASKLASTSRKSKVLEKLLSFMRKTLEESEIGLQDLLPDAAPERPGSDGTNESPTGSSVLKSHVSVLQDRQEMQVTDIEYTLKRVQVQSDALFNIIQQYHANFNLELSRSTEQIAFFSYRDAASMKTLAVVTMFFLPGSFISALFSTNCFEWAGVDLRSGSIGVKPTPQMSLYWAITIPLTGLTFVLYVVWLAFQKRERDNMVKDQMRGRDGGDLRLDRSMVPESLEDAEDRKLARTRMTIDFGGPQLVR</sequence>
<dbReference type="Proteomes" id="UP000030151">
    <property type="component" value="Unassembled WGS sequence"/>
</dbReference>
<feature type="region of interest" description="Disordered" evidence="1">
    <location>
        <begin position="284"/>
        <end position="309"/>
    </location>
</feature>
<protein>
    <recommendedName>
        <fullName evidence="5">CorA-like divalent cation transporter</fullName>
    </recommendedName>
</protein>
<keyword evidence="2" id="KW-1133">Transmembrane helix</keyword>
<evidence type="ECO:0000256" key="2">
    <source>
        <dbReference type="SAM" id="Phobius"/>
    </source>
</evidence>
<gene>
    <name evidence="3" type="ORF">X797_004458</name>
</gene>
<evidence type="ECO:0008006" key="5">
    <source>
        <dbReference type="Google" id="ProtNLM"/>
    </source>
</evidence>
<dbReference type="OrthoDB" id="3642468at2759"/>
<accession>A0A0A1UWM7</accession>
<comment type="caution">
    <text evidence="3">The sequence shown here is derived from an EMBL/GenBank/DDBJ whole genome shotgun (WGS) entry which is preliminary data.</text>
</comment>
<dbReference type="HOGENOM" id="CLU_567461_0_0_1"/>
<feature type="transmembrane region" description="Helical" evidence="2">
    <location>
        <begin position="423"/>
        <end position="444"/>
    </location>
</feature>
<evidence type="ECO:0000313" key="4">
    <source>
        <dbReference type="Proteomes" id="UP000030151"/>
    </source>
</evidence>
<proteinExistence type="predicted"/>
<dbReference type="EMBL" id="JELW01000005">
    <property type="protein sequence ID" value="EXV02329.1"/>
    <property type="molecule type" value="Genomic_DNA"/>
</dbReference>
<dbReference type="eggNOG" id="ENOG502SJSX">
    <property type="taxonomic scope" value="Eukaryota"/>
</dbReference>
<organism evidence="3 4">
    <name type="scientific">Metarhizium robertsii</name>
    <dbReference type="NCBI Taxonomy" id="568076"/>
    <lineage>
        <taxon>Eukaryota</taxon>
        <taxon>Fungi</taxon>
        <taxon>Dikarya</taxon>
        <taxon>Ascomycota</taxon>
        <taxon>Pezizomycotina</taxon>
        <taxon>Sordariomycetes</taxon>
        <taxon>Hypocreomycetidae</taxon>
        <taxon>Hypocreales</taxon>
        <taxon>Clavicipitaceae</taxon>
        <taxon>Metarhizium</taxon>
    </lineage>
</organism>
<feature type="compositionally biased region" description="Polar residues" evidence="1">
    <location>
        <begin position="298"/>
        <end position="309"/>
    </location>
</feature>